<reference evidence="2" key="1">
    <citation type="submission" date="2013-07" db="EMBL/GenBank/DDBJ databases">
        <authorList>
            <person name="McIlroy S."/>
        </authorList>
    </citation>
    <scope>NUCLEOTIDE SEQUENCE [LARGE SCALE GENOMIC DNA]</scope>
    <source>
        <strain evidence="2">Run_A_D11</strain>
    </source>
</reference>
<dbReference type="AlphaFoldDB" id="W6MAA0"/>
<reference evidence="2" key="2">
    <citation type="submission" date="2014-03" db="EMBL/GenBank/DDBJ databases">
        <title>Candidatus Competibacter-lineage genomes retrieved from metagenomes reveal functional metabolic diversity.</title>
        <authorList>
            <person name="McIlroy S.J."/>
            <person name="Albertsen M."/>
            <person name="Andresen E.K."/>
            <person name="Saunders A.M."/>
            <person name="Kristiansen R."/>
            <person name="Stokholm-Bjerregaard M."/>
            <person name="Nielsen K.L."/>
            <person name="Nielsen P.H."/>
        </authorList>
    </citation>
    <scope>NUCLEOTIDE SEQUENCE</scope>
    <source>
        <strain evidence="2">Run_A_D11</strain>
    </source>
</reference>
<evidence type="ECO:0000259" key="1">
    <source>
        <dbReference type="PROSITE" id="PS50234"/>
    </source>
</evidence>
<protein>
    <recommendedName>
        <fullName evidence="1">VWFA domain-containing protein</fullName>
    </recommendedName>
</protein>
<organism evidence="2 3">
    <name type="scientific">Candidatus Competibacter denitrificans Run_A_D11</name>
    <dbReference type="NCBI Taxonomy" id="1400863"/>
    <lineage>
        <taxon>Bacteria</taxon>
        <taxon>Pseudomonadati</taxon>
        <taxon>Pseudomonadota</taxon>
        <taxon>Gammaproteobacteria</taxon>
        <taxon>Candidatus Competibacteraceae</taxon>
        <taxon>Candidatus Competibacter</taxon>
    </lineage>
</organism>
<accession>W6MAA0</accession>
<evidence type="ECO:0000313" key="2">
    <source>
        <dbReference type="EMBL" id="CDI04657.1"/>
    </source>
</evidence>
<dbReference type="Pfam" id="PF10138">
    <property type="entry name" value="vWA-TerF-like"/>
    <property type="match status" value="1"/>
</dbReference>
<dbReference type="OrthoDB" id="5756874at2"/>
<dbReference type="InterPro" id="IPR036465">
    <property type="entry name" value="vWFA_dom_sf"/>
</dbReference>
<dbReference type="Proteomes" id="UP000035760">
    <property type="component" value="Unassembled WGS sequence"/>
</dbReference>
<dbReference type="InterPro" id="IPR019303">
    <property type="entry name" value="vWA_TerF_C"/>
</dbReference>
<comment type="caution">
    <text evidence="2">The sequence shown here is derived from an EMBL/GenBank/DDBJ whole genome shotgun (WGS) entry which is preliminary data.</text>
</comment>
<dbReference type="PROSITE" id="PS50234">
    <property type="entry name" value="VWFA"/>
    <property type="match status" value="1"/>
</dbReference>
<gene>
    <name evidence="2" type="ORF">BN873_p20037</name>
</gene>
<name>W6MAA0_9GAMM</name>
<feature type="domain" description="VWFA" evidence="1">
    <location>
        <begin position="31"/>
        <end position="207"/>
    </location>
</feature>
<dbReference type="CDD" id="cd00198">
    <property type="entry name" value="vWFA"/>
    <property type="match status" value="1"/>
</dbReference>
<proteinExistence type="predicted"/>
<evidence type="ECO:0000313" key="3">
    <source>
        <dbReference type="Proteomes" id="UP000035760"/>
    </source>
</evidence>
<keyword evidence="3" id="KW-1185">Reference proteome</keyword>
<dbReference type="SUPFAM" id="SSF53300">
    <property type="entry name" value="vWA-like"/>
    <property type="match status" value="1"/>
</dbReference>
<dbReference type="Gene3D" id="3.40.50.410">
    <property type="entry name" value="von Willebrand factor, type A domain"/>
    <property type="match status" value="1"/>
</dbReference>
<dbReference type="EMBL" id="CBTJ020000114">
    <property type="protein sequence ID" value="CDI04657.1"/>
    <property type="molecule type" value="Genomic_DNA"/>
</dbReference>
<dbReference type="SMART" id="SM00327">
    <property type="entry name" value="VWA"/>
    <property type="match status" value="1"/>
</dbReference>
<sequence length="224" mass="25253">MSIDLRKHIVDLSKKAAFAANKHSIEGQRAQVVLVLDISASMNALYKTGVVQRVIERVLGLAMNFDDDGRIDLLLFGTNAYPLPPVTLDEIEGYVERVILSQYKIREATNYAPPLRLIRDQYRSPQPAPVFVIFLTDGGNADKPASAEAIRELSKQPVFVQFVGIGKEDFPFLRKLDELPGRLIDNAGFMHVNDLDAIKDLELYDRLLNEFPQWLETARMKGIL</sequence>
<dbReference type="InterPro" id="IPR002035">
    <property type="entry name" value="VWF_A"/>
</dbReference>
<dbReference type="RefSeq" id="WP_048677014.1">
    <property type="nucleotide sequence ID" value="NZ_CBTJ020000114.1"/>
</dbReference>